<evidence type="ECO:0000313" key="7">
    <source>
        <dbReference type="EMBL" id="MBS2553952.1"/>
    </source>
</evidence>
<keyword evidence="8" id="KW-1185">Reference proteome</keyword>
<evidence type="ECO:0000259" key="6">
    <source>
        <dbReference type="Pfam" id="PF00496"/>
    </source>
</evidence>
<feature type="signal peptide" evidence="5">
    <location>
        <begin position="1"/>
        <end position="22"/>
    </location>
</feature>
<dbReference type="SUPFAM" id="SSF53850">
    <property type="entry name" value="Periplasmic binding protein-like II"/>
    <property type="match status" value="1"/>
</dbReference>
<dbReference type="PIRSF" id="PIRSF002741">
    <property type="entry name" value="MppA"/>
    <property type="match status" value="1"/>
</dbReference>
<dbReference type="Proteomes" id="UP000730482">
    <property type="component" value="Unassembled WGS sequence"/>
</dbReference>
<name>A0ABS5L6T6_9ACTN</name>
<dbReference type="PROSITE" id="PS51257">
    <property type="entry name" value="PROKAR_LIPOPROTEIN"/>
    <property type="match status" value="1"/>
</dbReference>
<organism evidence="7 8">
    <name type="scientific">Catenulispora pinistramenti</name>
    <dbReference type="NCBI Taxonomy" id="2705254"/>
    <lineage>
        <taxon>Bacteria</taxon>
        <taxon>Bacillati</taxon>
        <taxon>Actinomycetota</taxon>
        <taxon>Actinomycetes</taxon>
        <taxon>Catenulisporales</taxon>
        <taxon>Catenulisporaceae</taxon>
        <taxon>Catenulispora</taxon>
    </lineage>
</organism>
<evidence type="ECO:0000256" key="1">
    <source>
        <dbReference type="ARBA" id="ARBA00004196"/>
    </source>
</evidence>
<evidence type="ECO:0000256" key="2">
    <source>
        <dbReference type="ARBA" id="ARBA00005695"/>
    </source>
</evidence>
<evidence type="ECO:0000256" key="4">
    <source>
        <dbReference type="ARBA" id="ARBA00022729"/>
    </source>
</evidence>
<keyword evidence="3" id="KW-0813">Transport</keyword>
<dbReference type="RefSeq" id="WP_212021002.1">
    <property type="nucleotide sequence ID" value="NZ_JAAFYZ010000303.1"/>
</dbReference>
<evidence type="ECO:0000313" key="8">
    <source>
        <dbReference type="Proteomes" id="UP000730482"/>
    </source>
</evidence>
<dbReference type="PANTHER" id="PTHR30290:SF10">
    <property type="entry name" value="PERIPLASMIC OLIGOPEPTIDE-BINDING PROTEIN-RELATED"/>
    <property type="match status" value="1"/>
</dbReference>
<comment type="similarity">
    <text evidence="2">Belongs to the bacterial solute-binding protein 5 family.</text>
</comment>
<gene>
    <name evidence="7" type="ORF">KGQ19_44575</name>
</gene>
<feature type="chain" id="PRO_5045521384" description="Solute-binding protein family 5 domain-containing protein" evidence="5">
    <location>
        <begin position="23"/>
        <end position="616"/>
    </location>
</feature>
<evidence type="ECO:0000256" key="3">
    <source>
        <dbReference type="ARBA" id="ARBA00022448"/>
    </source>
</evidence>
<dbReference type="Pfam" id="PF00496">
    <property type="entry name" value="SBP_bac_5"/>
    <property type="match status" value="1"/>
</dbReference>
<dbReference type="InterPro" id="IPR000914">
    <property type="entry name" value="SBP_5_dom"/>
</dbReference>
<dbReference type="InterPro" id="IPR030678">
    <property type="entry name" value="Peptide/Ni-bd"/>
</dbReference>
<feature type="domain" description="Solute-binding protein family 5" evidence="6">
    <location>
        <begin position="91"/>
        <end position="502"/>
    </location>
</feature>
<proteinExistence type="inferred from homology"/>
<comment type="caution">
    <text evidence="7">The sequence shown here is derived from an EMBL/GenBank/DDBJ whole genome shotgun (WGS) entry which is preliminary data.</text>
</comment>
<dbReference type="Gene3D" id="3.40.190.10">
    <property type="entry name" value="Periplasmic binding protein-like II"/>
    <property type="match status" value="1"/>
</dbReference>
<dbReference type="InterPro" id="IPR039424">
    <property type="entry name" value="SBP_5"/>
</dbReference>
<sequence length="616" mass="64598">MSRPKPLVAAIAVAAVAATALSACSSSSSSAKKTNGGGGGTGGVFTSIDANNKITAGAPMNPFNATPNMFKGYNWMQLAFTKNDPSDPNAVLPGLAASWTSSDSGLTIQLQPNAKWSDGTPVTAADIKTSLAIAYTQGTAGPVASAGGTVVAGSNFEVSDVKDLGGGKIEIDQQPGVKNLYFQRLVLTATIVSDKVYSGQLPADIWSQIAAVQGTDPAAASAAGDKLAAEGKTIAAFSPAKDVSAGPFVETRVNPGEALLDRNQYFYAANKISPKQVILRSYSGNQQIWGYMNGGELDYAPYTSMPTNILNQVLKAGYTRIDAPSYVSASIAFNEKQAPYNLTPVRQALAYVIDRDAVTKVGEPVGGIAAPTTTGLVGSQSDSILSADQKAALNPYSPDPAKAASLLQGAGFTKDSSGQWHLPNGQQWKITLQTVNGFSDWIAASTIVANELTAFGIQTTAAITADFATYQKEMAAGKYAVGWWLVALGPQTDMAYARIYGSADGYSVTNGQAAHDDNAATNWEHTPATYTVNGQTIDPGQLAAQLSTTPVSAQQPIIAQLAAATNQELPMIQIWNYTHVMFDLDKRFTNYPKTGQDDLLANPPGVWMMQGYVQGK</sequence>
<accession>A0ABS5L6T6</accession>
<dbReference type="Gene3D" id="3.10.105.10">
    <property type="entry name" value="Dipeptide-binding Protein, Domain 3"/>
    <property type="match status" value="1"/>
</dbReference>
<reference evidence="7 8" key="1">
    <citation type="submission" date="2020-02" db="EMBL/GenBank/DDBJ databases">
        <title>Acidophilic actinobacteria isolated from forest soil.</title>
        <authorList>
            <person name="Golinska P."/>
        </authorList>
    </citation>
    <scope>NUCLEOTIDE SEQUENCE [LARGE SCALE GENOMIC DNA]</scope>
    <source>
        <strain evidence="7 8">NL8</strain>
    </source>
</reference>
<dbReference type="PANTHER" id="PTHR30290">
    <property type="entry name" value="PERIPLASMIC BINDING COMPONENT OF ABC TRANSPORTER"/>
    <property type="match status" value="1"/>
</dbReference>
<evidence type="ECO:0000256" key="5">
    <source>
        <dbReference type="SAM" id="SignalP"/>
    </source>
</evidence>
<comment type="subcellular location">
    <subcellularLocation>
        <location evidence="1">Cell envelope</location>
    </subcellularLocation>
</comment>
<dbReference type="EMBL" id="JAAFYZ010000303">
    <property type="protein sequence ID" value="MBS2553952.1"/>
    <property type="molecule type" value="Genomic_DNA"/>
</dbReference>
<protein>
    <recommendedName>
        <fullName evidence="6">Solute-binding protein family 5 domain-containing protein</fullName>
    </recommendedName>
</protein>
<keyword evidence="4 5" id="KW-0732">Signal</keyword>